<dbReference type="Pfam" id="PF12697">
    <property type="entry name" value="Abhydrolase_6"/>
    <property type="match status" value="1"/>
</dbReference>
<protein>
    <submittedName>
        <fullName evidence="3">Alpha/beta hydrolase</fullName>
    </submittedName>
</protein>
<name>A0A849CGW2_9NOCA</name>
<dbReference type="GO" id="GO:0016020">
    <property type="term" value="C:membrane"/>
    <property type="evidence" value="ECO:0007669"/>
    <property type="project" value="TreeGrafter"/>
</dbReference>
<evidence type="ECO:0000259" key="2">
    <source>
        <dbReference type="Pfam" id="PF12697"/>
    </source>
</evidence>
<dbReference type="PRINTS" id="PR00111">
    <property type="entry name" value="ABHYDROLASE"/>
</dbReference>
<dbReference type="GO" id="GO:0016787">
    <property type="term" value="F:hydrolase activity"/>
    <property type="evidence" value="ECO:0007669"/>
    <property type="project" value="UniProtKB-KW"/>
</dbReference>
<keyword evidence="1 3" id="KW-0378">Hydrolase</keyword>
<reference evidence="3 4" key="1">
    <citation type="submission" date="2020-05" db="EMBL/GenBank/DDBJ databases">
        <title>MicrobeNet Type strains.</title>
        <authorList>
            <person name="Nicholson A.C."/>
        </authorList>
    </citation>
    <scope>NUCLEOTIDE SEQUENCE [LARGE SCALE GENOMIC DNA]</scope>
    <source>
        <strain evidence="3 4">JCM 3224</strain>
    </source>
</reference>
<dbReference type="Proteomes" id="UP000586827">
    <property type="component" value="Unassembled WGS sequence"/>
</dbReference>
<organism evidence="3 4">
    <name type="scientific">Nocardia uniformis</name>
    <dbReference type="NCBI Taxonomy" id="53432"/>
    <lineage>
        <taxon>Bacteria</taxon>
        <taxon>Bacillati</taxon>
        <taxon>Actinomycetota</taxon>
        <taxon>Actinomycetes</taxon>
        <taxon>Mycobacteriales</taxon>
        <taxon>Nocardiaceae</taxon>
        <taxon>Nocardia</taxon>
    </lineage>
</organism>
<comment type="caution">
    <text evidence="3">The sequence shown here is derived from an EMBL/GenBank/DDBJ whole genome shotgun (WGS) entry which is preliminary data.</text>
</comment>
<dbReference type="PANTHER" id="PTHR43798:SF31">
    <property type="entry name" value="AB HYDROLASE SUPERFAMILY PROTEIN YCLE"/>
    <property type="match status" value="1"/>
</dbReference>
<accession>A0A849CGW2</accession>
<dbReference type="InterPro" id="IPR050266">
    <property type="entry name" value="AB_hydrolase_sf"/>
</dbReference>
<evidence type="ECO:0000313" key="4">
    <source>
        <dbReference type="Proteomes" id="UP000586827"/>
    </source>
</evidence>
<evidence type="ECO:0000256" key="1">
    <source>
        <dbReference type="ARBA" id="ARBA00022801"/>
    </source>
</evidence>
<dbReference type="EMBL" id="JABELX010000008">
    <property type="protein sequence ID" value="NNH72771.1"/>
    <property type="molecule type" value="Genomic_DNA"/>
</dbReference>
<dbReference type="InterPro" id="IPR000073">
    <property type="entry name" value="AB_hydrolase_1"/>
</dbReference>
<feature type="domain" description="AB hydrolase-1" evidence="2">
    <location>
        <begin position="33"/>
        <end position="279"/>
    </location>
</feature>
<proteinExistence type="predicted"/>
<dbReference type="RefSeq" id="WP_067524072.1">
    <property type="nucleotide sequence ID" value="NZ_JABELX010000008.1"/>
</dbReference>
<gene>
    <name evidence="3" type="ORF">HLB23_23385</name>
</gene>
<sequence length="296" mass="32544">MTAGEHREHRFPRESGGWLHVTEWGVPTAEVTVVLAHGWSLSRRSWEDVAERLVIADPTLRVIAYDHRGHGQSARMRASLELLADDLDALIDTLVPTGALVLGGHSMGGMTLMALGERHPELIRDRVHGVAFVATSAGDLPAVGRRLLRFPPITALAVALIAHLRLPSKPLFLARQFNRFGMFGPRPRRHDLNRVVWQAAQSHLRAVADMGASILRHDRYDTLAVFDDTDVVIMAGGGDPITPAAHSHIIAARLPHARLQEFPRAGHHLPYEHRDEVATELLVLTEKALGRIGLAG</sequence>
<dbReference type="SUPFAM" id="SSF53474">
    <property type="entry name" value="alpha/beta-Hydrolases"/>
    <property type="match status" value="1"/>
</dbReference>
<keyword evidence="4" id="KW-1185">Reference proteome</keyword>
<evidence type="ECO:0000313" key="3">
    <source>
        <dbReference type="EMBL" id="NNH72771.1"/>
    </source>
</evidence>
<dbReference type="Gene3D" id="3.40.50.1820">
    <property type="entry name" value="alpha/beta hydrolase"/>
    <property type="match status" value="1"/>
</dbReference>
<dbReference type="AlphaFoldDB" id="A0A849CGW2"/>
<dbReference type="PANTHER" id="PTHR43798">
    <property type="entry name" value="MONOACYLGLYCEROL LIPASE"/>
    <property type="match status" value="1"/>
</dbReference>
<dbReference type="InterPro" id="IPR029058">
    <property type="entry name" value="AB_hydrolase_fold"/>
</dbReference>